<evidence type="ECO:0000259" key="2">
    <source>
        <dbReference type="Pfam" id="PF25387"/>
    </source>
</evidence>
<proteinExistence type="predicted"/>
<evidence type="ECO:0000313" key="3">
    <source>
        <dbReference type="EMBL" id="KAF7231427.1"/>
    </source>
</evidence>
<dbReference type="Proteomes" id="UP000822369">
    <property type="component" value="Chromosome 1"/>
</dbReference>
<reference evidence="3" key="1">
    <citation type="submission" date="2020-03" db="EMBL/GenBank/DDBJ databases">
        <title>Intra-Species Differences in Population Size shape Life History and Genome Evolution.</title>
        <authorList>
            <person name="Willemsen D."/>
            <person name="Cui R."/>
            <person name="Valenzano D.R."/>
        </authorList>
    </citation>
    <scope>NUCLEOTIDE SEQUENCE</scope>
    <source>
        <strain evidence="3">GRZ</strain>
        <tissue evidence="3">Whole</tissue>
    </source>
</reference>
<evidence type="ECO:0000313" key="4">
    <source>
        <dbReference type="Proteomes" id="UP000822369"/>
    </source>
</evidence>
<dbReference type="KEGG" id="nfu:107378227"/>
<feature type="signal peptide" evidence="1">
    <location>
        <begin position="1"/>
        <end position="22"/>
    </location>
</feature>
<name>A0A9D3C1Z9_NOTFU</name>
<dbReference type="InterPro" id="IPR057400">
    <property type="entry name" value="ADGRF3/5_N"/>
</dbReference>
<evidence type="ECO:0000256" key="1">
    <source>
        <dbReference type="SAM" id="SignalP"/>
    </source>
</evidence>
<gene>
    <name evidence="3" type="ORF">G4P62_004751</name>
</gene>
<dbReference type="Pfam" id="PF25387">
    <property type="entry name" value="ADGRF3_N"/>
    <property type="match status" value="1"/>
</dbReference>
<protein>
    <submittedName>
        <fullName evidence="3">Adhesion G protein-coupled receptor F5-like</fullName>
    </submittedName>
</protein>
<keyword evidence="3" id="KW-0675">Receptor</keyword>
<dbReference type="EMBL" id="JAAVVJ010000001">
    <property type="protein sequence ID" value="KAF7231427.1"/>
    <property type="molecule type" value="Genomic_DNA"/>
</dbReference>
<feature type="domain" description="ADGRF3/5-like N-terminal" evidence="2">
    <location>
        <begin position="96"/>
        <end position="151"/>
    </location>
</feature>
<feature type="chain" id="PRO_5038745582" evidence="1">
    <location>
        <begin position="23"/>
        <end position="169"/>
    </location>
</feature>
<dbReference type="AlphaFoldDB" id="A0A9D3C1Z9"/>
<keyword evidence="1" id="KW-0732">Signal</keyword>
<comment type="caution">
    <text evidence="3">The sequence shown here is derived from an EMBL/GenBank/DDBJ whole genome shotgun (WGS) entry which is preliminary data.</text>
</comment>
<organism evidence="3 4">
    <name type="scientific">Nothobranchius furzeri</name>
    <name type="common">Turquoise killifish</name>
    <dbReference type="NCBI Taxonomy" id="105023"/>
    <lineage>
        <taxon>Eukaryota</taxon>
        <taxon>Metazoa</taxon>
        <taxon>Chordata</taxon>
        <taxon>Craniata</taxon>
        <taxon>Vertebrata</taxon>
        <taxon>Euteleostomi</taxon>
        <taxon>Actinopterygii</taxon>
        <taxon>Neopterygii</taxon>
        <taxon>Teleostei</taxon>
        <taxon>Neoteleostei</taxon>
        <taxon>Acanthomorphata</taxon>
        <taxon>Ovalentaria</taxon>
        <taxon>Atherinomorphae</taxon>
        <taxon>Cyprinodontiformes</taxon>
        <taxon>Nothobranchiidae</taxon>
        <taxon>Nothobranchius</taxon>
    </lineage>
</organism>
<accession>A0A9D3C1Z9</accession>
<sequence length="169" mass="19119">MAIPKRLCFGVILLVMFYSLDRKGFRQSVSFFQELMDSKSSSFHVRNKRDVSTNATDYEFQVVISISDLDRLYAILNNLTLPIPINDTQITNIEVTTVCTSNMTKYQCICEENFAWSYNNCITYRACDTIISDTCRCISDLPADGHFCQQNTSQIVTLTSAATPTTGMK</sequence>